<keyword evidence="3" id="KW-1185">Reference proteome</keyword>
<organism evidence="2 3">
    <name type="scientific">Arenimonas donghaensis DSM 18148 = HO3-R19</name>
    <dbReference type="NCBI Taxonomy" id="1121014"/>
    <lineage>
        <taxon>Bacteria</taxon>
        <taxon>Pseudomonadati</taxon>
        <taxon>Pseudomonadota</taxon>
        <taxon>Gammaproteobacteria</taxon>
        <taxon>Lysobacterales</taxon>
        <taxon>Lysobacteraceae</taxon>
        <taxon>Arenimonas</taxon>
    </lineage>
</organism>
<dbReference type="RefSeq" id="WP_034223496.1">
    <property type="nucleotide sequence ID" value="NZ_AVCJ01000013.1"/>
</dbReference>
<feature type="transmembrane region" description="Helical" evidence="1">
    <location>
        <begin position="21"/>
        <end position="41"/>
    </location>
</feature>
<dbReference type="EMBL" id="AVCJ01000013">
    <property type="protein sequence ID" value="KFL36537.1"/>
    <property type="molecule type" value="Genomic_DNA"/>
</dbReference>
<evidence type="ECO:0000313" key="3">
    <source>
        <dbReference type="Proteomes" id="UP000029085"/>
    </source>
</evidence>
<dbReference type="PATRIC" id="fig|1121014.3.peg.1579"/>
<comment type="caution">
    <text evidence="2">The sequence shown here is derived from an EMBL/GenBank/DDBJ whole genome shotgun (WGS) entry which is preliminary data.</text>
</comment>
<evidence type="ECO:0000256" key="1">
    <source>
        <dbReference type="SAM" id="Phobius"/>
    </source>
</evidence>
<dbReference type="STRING" id="1121014.N788_12555"/>
<keyword evidence="1" id="KW-0812">Transmembrane</keyword>
<proteinExistence type="predicted"/>
<feature type="transmembrane region" description="Helical" evidence="1">
    <location>
        <begin position="151"/>
        <end position="175"/>
    </location>
</feature>
<dbReference type="AlphaFoldDB" id="A0A087MI34"/>
<gene>
    <name evidence="2" type="ORF">N788_12555</name>
</gene>
<accession>A0A087MI34</accession>
<dbReference type="OrthoDB" id="1491387at2"/>
<dbReference type="Proteomes" id="UP000029085">
    <property type="component" value="Unassembled WGS sequence"/>
</dbReference>
<feature type="transmembrane region" description="Helical" evidence="1">
    <location>
        <begin position="181"/>
        <end position="199"/>
    </location>
</feature>
<feature type="transmembrane region" description="Helical" evidence="1">
    <location>
        <begin position="61"/>
        <end position="86"/>
    </location>
</feature>
<keyword evidence="1" id="KW-1133">Transmembrane helix</keyword>
<reference evidence="3" key="1">
    <citation type="submission" date="2013-08" db="EMBL/GenBank/DDBJ databases">
        <title>Genome sequencing of Arenimonas donghaensis.</title>
        <authorList>
            <person name="Chen F."/>
            <person name="Wang G."/>
        </authorList>
    </citation>
    <scope>NUCLEOTIDE SEQUENCE [LARGE SCALE GENOMIC DNA]</scope>
    <source>
        <strain evidence="3">HO3-R19</strain>
    </source>
</reference>
<protein>
    <submittedName>
        <fullName evidence="2">Uncharacterized protein</fullName>
    </submittedName>
</protein>
<evidence type="ECO:0000313" key="2">
    <source>
        <dbReference type="EMBL" id="KFL36537.1"/>
    </source>
</evidence>
<sequence length="437" mass="47825">MTEKSAHPAPVNHLSGRTTPTWEIELLLSGATVFALVQFAGALPEWGGYLLPRLGPLWQQVLGLGLVYFQCGVILLCVAFVLHLFMRAYWVALVGMDSVYPGGLKPDRLRGGPVGRDLLLSRWVPMPEQIEAADNRASVVFGMGIGLARMMVTITFVGSALLLVSLGLAALAGQADQASTWVMYVFSLSLFPYLLVLMADRYLGHRLSPGGWPYRAIRGVLAAFSRFGLGRESAPLVTLYTTNVGEDRGNWIVGGIVTFATVASIASMNVLDDDLGWGHYDAFPTLESSGEQSVRHDRYASLHEVGESPQGPYVPDMVARGSYLPLVVPFVPSVHGHLLENCTERQAADADAAAREAQREARRDCLSAGLAVSLDGEPLDLRAELYSDARRDLRGLLYMVPLSGQRRGRHELNIVLTPQTPPKKGELPPTWRIPYWY</sequence>
<keyword evidence="1" id="KW-0472">Membrane</keyword>
<name>A0A087MI34_9GAMM</name>
<reference evidence="2 3" key="2">
    <citation type="journal article" date="2015" name="Stand. Genomic Sci.">
        <title>High quality draft genomic sequence of Arenimonas donghaensis DSM 18148(T).</title>
        <authorList>
            <person name="Chen F."/>
            <person name="Wang H."/>
            <person name="Cao Y."/>
            <person name="Li X."/>
            <person name="Wang G."/>
        </authorList>
    </citation>
    <scope>NUCLEOTIDE SEQUENCE [LARGE SCALE GENOMIC DNA]</scope>
    <source>
        <strain evidence="2 3">HO3-R19</strain>
    </source>
</reference>